<feature type="signal peptide" evidence="2">
    <location>
        <begin position="1"/>
        <end position="19"/>
    </location>
</feature>
<dbReference type="EMBL" id="CP007726">
    <property type="protein sequence ID" value="AJE18305.1"/>
    <property type="molecule type" value="Genomic_DNA"/>
</dbReference>
<feature type="chain" id="PRO_5002114623" description="Lysozyme inhibitor LprI-like N-terminal domain-containing protein" evidence="2">
    <location>
        <begin position="20"/>
        <end position="340"/>
    </location>
</feature>
<name>A0A0B5CP32_NEIEG</name>
<feature type="compositionally biased region" description="Low complexity" evidence="1">
    <location>
        <begin position="223"/>
        <end position="234"/>
    </location>
</feature>
<dbReference type="RefSeq" id="WP_041961350.1">
    <property type="nucleotide sequence ID" value="NZ_CP007726.1"/>
</dbReference>
<sequence>MTVKRYTALSAAAVILLLAACGKKEQPQPEDLACGDPAVIQNIQNSLQQAVKEQARTFAKNDTRGFVDADKVIAAAAELTITLNNPQQDNSGTKPYCQADLSITISPDTLKTAQTNAPLLYGDKTLAKVIGERTGIGSLTYKENGILGQTLKYTPAKDEKGSFSITYADNGLDNAANALSAALLPYGIKSLLLIDGKAVRLEDALKQVKEGGKIEVVEETASEPEAASSATAEPMPEVLTPPAKNEDPAPPGVSDEELEQAHSDYRAADREINNVWRDLDSVIQQGLRDEQREWINRKNAACRRAAAQADSPERAEYLRLQCDSRQTRERIQYLRDYSVQ</sequence>
<proteinExistence type="predicted"/>
<dbReference type="AlphaFoldDB" id="A0A0B5CP32"/>
<keyword evidence="2" id="KW-0732">Signal</keyword>
<gene>
    <name evidence="4" type="ORF">NELON_04935</name>
</gene>
<feature type="domain" description="Lysozyme inhibitor LprI-like N-terminal" evidence="3">
    <location>
        <begin position="259"/>
        <end position="334"/>
    </location>
</feature>
<dbReference type="KEGG" id="nel:NELON_04935"/>
<reference evidence="5" key="1">
    <citation type="submission" date="2014-05" db="EMBL/GenBank/DDBJ databases">
        <title>Complete Genome sequence of Neisseria elongata subsp. glycolytica.</title>
        <authorList>
            <person name="Veyrier F.J."/>
            <person name="Taha M.-K."/>
        </authorList>
    </citation>
    <scope>NUCLEOTIDE SEQUENCE [LARGE SCALE GENOMIC DNA]</scope>
    <source>
        <strain evidence="5">ATCC 29315</strain>
    </source>
</reference>
<evidence type="ECO:0000256" key="1">
    <source>
        <dbReference type="SAM" id="MobiDB-lite"/>
    </source>
</evidence>
<dbReference type="PROSITE" id="PS51257">
    <property type="entry name" value="PROKAR_LIPOPROTEIN"/>
    <property type="match status" value="1"/>
</dbReference>
<dbReference type="InterPro" id="IPR009739">
    <property type="entry name" value="LprI-like_N"/>
</dbReference>
<evidence type="ECO:0000313" key="5">
    <source>
        <dbReference type="Proteomes" id="UP000031392"/>
    </source>
</evidence>
<reference evidence="4 5" key="2">
    <citation type="journal article" date="2015" name="PLoS Genet.">
        <title>Common Cell Shape Evolution of Two Nasopharyngeal Pathogens.</title>
        <authorList>
            <person name="Veyrier F.J."/>
            <person name="Biais N."/>
            <person name="Morales P."/>
            <person name="Belkacem N."/>
            <person name="Guilhen C."/>
            <person name="Ranjeva S."/>
            <person name="Sismeiro O."/>
            <person name="Pehau-Arnaudet G."/>
            <person name="Rocha E.P."/>
            <person name="Werts C."/>
            <person name="Taha M.K."/>
            <person name="Boneca I.G."/>
        </authorList>
    </citation>
    <scope>NUCLEOTIDE SEQUENCE [LARGE SCALE GENOMIC DNA]</scope>
    <source>
        <strain evidence="4 5">ATCC 29315</strain>
    </source>
</reference>
<dbReference type="HOGENOM" id="CLU_806154_0_0_4"/>
<evidence type="ECO:0000256" key="2">
    <source>
        <dbReference type="SAM" id="SignalP"/>
    </source>
</evidence>
<dbReference type="Pfam" id="PF07007">
    <property type="entry name" value="LprI"/>
    <property type="match status" value="1"/>
</dbReference>
<dbReference type="Proteomes" id="UP000031392">
    <property type="component" value="Chromosome"/>
</dbReference>
<dbReference type="PATRIC" id="fig|546263.7.peg.1054"/>
<dbReference type="Gene3D" id="1.20.1270.180">
    <property type="match status" value="1"/>
</dbReference>
<feature type="region of interest" description="Disordered" evidence="1">
    <location>
        <begin position="216"/>
        <end position="263"/>
    </location>
</feature>
<protein>
    <recommendedName>
        <fullName evidence="3">Lysozyme inhibitor LprI-like N-terminal domain-containing protein</fullName>
    </recommendedName>
</protein>
<organism evidence="4 5">
    <name type="scientific">Neisseria elongata subsp. glycolytica ATCC 29315</name>
    <dbReference type="NCBI Taxonomy" id="546263"/>
    <lineage>
        <taxon>Bacteria</taxon>
        <taxon>Pseudomonadati</taxon>
        <taxon>Pseudomonadota</taxon>
        <taxon>Betaproteobacteria</taxon>
        <taxon>Neisseriales</taxon>
        <taxon>Neisseriaceae</taxon>
        <taxon>Neisseria</taxon>
    </lineage>
</organism>
<evidence type="ECO:0000259" key="3">
    <source>
        <dbReference type="Pfam" id="PF07007"/>
    </source>
</evidence>
<accession>A0A0B5CP32</accession>
<evidence type="ECO:0000313" key="4">
    <source>
        <dbReference type="EMBL" id="AJE18305.1"/>
    </source>
</evidence>
<keyword evidence="5" id="KW-1185">Reference proteome</keyword>